<feature type="compositionally biased region" description="Basic and acidic residues" evidence="1">
    <location>
        <begin position="1"/>
        <end position="17"/>
    </location>
</feature>
<accession>A0ABS8NQ01</accession>
<dbReference type="EMBL" id="JAFFQI010000167">
    <property type="protein sequence ID" value="MCD0265139.1"/>
    <property type="molecule type" value="Genomic_DNA"/>
</dbReference>
<evidence type="ECO:0000313" key="3">
    <source>
        <dbReference type="Proteomes" id="UP001430396"/>
    </source>
</evidence>
<proteinExistence type="predicted"/>
<keyword evidence="3" id="KW-1185">Reference proteome</keyword>
<comment type="caution">
    <text evidence="2">The sequence shown here is derived from an EMBL/GenBank/DDBJ whole genome shotgun (WGS) entry which is preliminary data.</text>
</comment>
<evidence type="ECO:0000256" key="1">
    <source>
        <dbReference type="SAM" id="MobiDB-lite"/>
    </source>
</evidence>
<reference evidence="2" key="1">
    <citation type="submission" date="2021-02" db="EMBL/GenBank/DDBJ databases">
        <title>Copper resistance gene diversity in local Xanthomonas species at agrochemical polluted sites in Trinidad, Trinidad and Tobago.</title>
        <authorList>
            <person name="Ramnarine S.D.B.J."/>
            <person name="Ramsubhag A."/>
            <person name="Jayaraman J."/>
        </authorList>
    </citation>
    <scope>NUCLEOTIDE SEQUENCE</scope>
    <source>
        <strain evidence="2">CaNP6A</strain>
    </source>
</reference>
<feature type="region of interest" description="Disordered" evidence="1">
    <location>
        <begin position="1"/>
        <end position="25"/>
    </location>
</feature>
<feature type="non-terminal residue" evidence="2">
    <location>
        <position position="1"/>
    </location>
</feature>
<dbReference type="Proteomes" id="UP001430396">
    <property type="component" value="Unassembled WGS sequence"/>
</dbReference>
<protein>
    <submittedName>
        <fullName evidence="2">Uncharacterized protein</fullName>
    </submittedName>
</protein>
<gene>
    <name evidence="2" type="ORF">JWH11_01515</name>
</gene>
<organism evidence="2 3">
    <name type="scientific">Xanthomonas melonis</name>
    <dbReference type="NCBI Taxonomy" id="56456"/>
    <lineage>
        <taxon>Bacteria</taxon>
        <taxon>Pseudomonadati</taxon>
        <taxon>Pseudomonadota</taxon>
        <taxon>Gammaproteobacteria</taxon>
        <taxon>Lysobacterales</taxon>
        <taxon>Lysobacteraceae</taxon>
        <taxon>Xanthomonas</taxon>
    </lineage>
</organism>
<sequence>ADRHGRLESGEGERRGSCDTNANSRVRQATTSLTCTDHTTALSAGNAAYRQDANPLRDRLPEARNLSADEFLFKSSCE</sequence>
<dbReference type="RefSeq" id="WP_230434172.1">
    <property type="nucleotide sequence ID" value="NZ_JAFFQI010000167.1"/>
</dbReference>
<evidence type="ECO:0000313" key="2">
    <source>
        <dbReference type="EMBL" id="MCD0265139.1"/>
    </source>
</evidence>
<name>A0ABS8NQ01_9XANT</name>